<feature type="compositionally biased region" description="Low complexity" evidence="1">
    <location>
        <begin position="152"/>
        <end position="163"/>
    </location>
</feature>
<feature type="region of interest" description="Disordered" evidence="1">
    <location>
        <begin position="149"/>
        <end position="176"/>
    </location>
</feature>
<sequence>MSLTPSTCWLLEAYPKTPSLTPAVPTGSPVPTVPLLPLSQTQGKGLHTDRRAESGERSPLTNATCQDSMRVSGDSIVDPSRPELRTPPGPSLLEVLHMPPCPVVDDTTVSCLPMGQSFCGSLQGVWPLPPSIDTPHSCPAVQCPGPWRRLSHPQPSRSSSSDGGLSGVWPGPKSHW</sequence>
<feature type="compositionally biased region" description="Low complexity" evidence="1">
    <location>
        <begin position="21"/>
        <end position="38"/>
    </location>
</feature>
<feature type="compositionally biased region" description="Basic and acidic residues" evidence="1">
    <location>
        <begin position="46"/>
        <end position="56"/>
    </location>
</feature>
<dbReference type="Ensembl" id="ENSMMUT00000096593.1">
    <property type="protein sequence ID" value="ENSMMUP00000076359.1"/>
    <property type="gene ID" value="ENSMMUG00000000263.4"/>
</dbReference>
<evidence type="ECO:0000313" key="2">
    <source>
        <dbReference type="Ensembl" id="ENSMMUP00000076359.1"/>
    </source>
</evidence>
<reference evidence="2" key="3">
    <citation type="submission" date="2025-08" db="UniProtKB">
        <authorList>
            <consortium name="Ensembl"/>
        </authorList>
    </citation>
    <scope>IDENTIFICATION</scope>
    <source>
        <strain evidence="2">17573</strain>
    </source>
</reference>
<evidence type="ECO:0000313" key="4">
    <source>
        <dbReference type="VGNC" id="VGNC:73168"/>
    </source>
</evidence>
<feature type="region of interest" description="Disordered" evidence="1">
    <location>
        <begin position="19"/>
        <end position="82"/>
    </location>
</feature>
<feature type="compositionally biased region" description="Polar residues" evidence="1">
    <location>
        <begin position="59"/>
        <end position="69"/>
    </location>
</feature>
<evidence type="ECO:0000256" key="1">
    <source>
        <dbReference type="SAM" id="MobiDB-lite"/>
    </source>
</evidence>
<name>A0A5F8AH98_MACMU</name>
<evidence type="ECO:0000313" key="3">
    <source>
        <dbReference type="Proteomes" id="UP000006718"/>
    </source>
</evidence>
<organism evidence="2 3">
    <name type="scientific">Macaca mulatta</name>
    <name type="common">Rhesus macaque</name>
    <dbReference type="NCBI Taxonomy" id="9544"/>
    <lineage>
        <taxon>Eukaryota</taxon>
        <taxon>Metazoa</taxon>
        <taxon>Chordata</taxon>
        <taxon>Craniata</taxon>
        <taxon>Vertebrata</taxon>
        <taxon>Euteleostomi</taxon>
        <taxon>Mammalia</taxon>
        <taxon>Eutheria</taxon>
        <taxon>Euarchontoglires</taxon>
        <taxon>Primates</taxon>
        <taxon>Haplorrhini</taxon>
        <taxon>Catarrhini</taxon>
        <taxon>Cercopithecidae</taxon>
        <taxon>Cercopithecinae</taxon>
        <taxon>Macaca</taxon>
    </lineage>
</organism>
<protein>
    <submittedName>
        <fullName evidence="2">Guanylyl cyclase domain containing 1</fullName>
    </submittedName>
</protein>
<dbReference type="VGNC" id="VGNC:73168">
    <property type="gene designation" value="GUCD1"/>
</dbReference>
<gene>
    <name evidence="2 4" type="primary">GUCD1</name>
</gene>
<dbReference type="VEuPathDB" id="HostDB:ENSMMUG00000000263"/>
<accession>A0A5F8AH98</accession>
<dbReference type="ExpressionAtlas" id="A0A5F8AH98">
    <property type="expression patterns" value="baseline"/>
</dbReference>
<reference evidence="3" key="1">
    <citation type="journal article" date="2007" name="Science">
        <title>Evolutionary and biomedical insights from the rhesus macaque genome.</title>
        <authorList>
            <person name="Gibbs R.A."/>
            <person name="Rogers J."/>
            <person name="Katze M.G."/>
            <person name="Bumgarner R."/>
            <person name="Weinstock G.M."/>
            <person name="Mardis E.R."/>
            <person name="Remington K.A."/>
            <person name="Strausberg R.L."/>
            <person name="Venter J.C."/>
            <person name="Wilson R.K."/>
            <person name="Batzer M.A."/>
            <person name="Bustamante C.D."/>
            <person name="Eichler E.E."/>
            <person name="Hahn M.W."/>
            <person name="Hardison R.C."/>
            <person name="Makova K.D."/>
            <person name="Miller W."/>
            <person name="Milosavljevic A."/>
            <person name="Palermo R.E."/>
            <person name="Siepel A."/>
            <person name="Sikela J.M."/>
            <person name="Attaway T."/>
            <person name="Bell S."/>
            <person name="Bernard K.E."/>
            <person name="Buhay C.J."/>
            <person name="Chandrabose M.N."/>
            <person name="Dao M."/>
            <person name="Davis C."/>
            <person name="Delehaunty K.D."/>
            <person name="Ding Y."/>
            <person name="Dinh H.H."/>
            <person name="Dugan-Rocha S."/>
            <person name="Fulton L.A."/>
            <person name="Gabisi R.A."/>
            <person name="Garner T.T."/>
            <person name="Godfrey J."/>
            <person name="Hawes A.C."/>
            <person name="Hernandez J."/>
            <person name="Hines S."/>
            <person name="Holder M."/>
            <person name="Hume J."/>
            <person name="Jhangiani S.N."/>
            <person name="Joshi V."/>
            <person name="Khan Z.M."/>
            <person name="Kirkness E.F."/>
            <person name="Cree A."/>
            <person name="Fowler R.G."/>
            <person name="Lee S."/>
            <person name="Lewis L.R."/>
            <person name="Li Z."/>
            <person name="Liu Y.-S."/>
            <person name="Moore S.M."/>
            <person name="Muzny D."/>
            <person name="Nazareth L.V."/>
            <person name="Ngo D.N."/>
            <person name="Okwuonu G.O."/>
            <person name="Pai G."/>
            <person name="Parker D."/>
            <person name="Paul H.A."/>
            <person name="Pfannkoch C."/>
            <person name="Pohl C.S."/>
            <person name="Rogers Y.-H.C."/>
            <person name="Ruiz S.J."/>
            <person name="Sabo A."/>
            <person name="Santibanez J."/>
            <person name="Schneider B.W."/>
            <person name="Smith S.M."/>
            <person name="Sodergren E."/>
            <person name="Svatek A.F."/>
            <person name="Utterback T.R."/>
            <person name="Vattathil S."/>
            <person name="Warren W."/>
            <person name="White C.S."/>
            <person name="Chinwalla A.T."/>
            <person name="Feng Y."/>
            <person name="Halpern A.L."/>
            <person name="Hillier L.W."/>
            <person name="Huang X."/>
            <person name="Minx P."/>
            <person name="Nelson J.O."/>
            <person name="Pepin K.H."/>
            <person name="Qin X."/>
            <person name="Sutton G.G."/>
            <person name="Venter E."/>
            <person name="Walenz B.P."/>
            <person name="Wallis J.W."/>
            <person name="Worley K.C."/>
            <person name="Yang S.-P."/>
            <person name="Jones S.M."/>
            <person name="Marra M.A."/>
            <person name="Rocchi M."/>
            <person name="Schein J.E."/>
            <person name="Baertsch R."/>
            <person name="Clarke L."/>
            <person name="Csuros M."/>
            <person name="Glasscock J."/>
            <person name="Harris R.A."/>
            <person name="Havlak P."/>
            <person name="Jackson A.R."/>
            <person name="Jiang H."/>
            <person name="Liu Y."/>
            <person name="Messina D.N."/>
            <person name="Shen Y."/>
            <person name="Song H.X.-Z."/>
            <person name="Wylie T."/>
            <person name="Zhang L."/>
            <person name="Birney E."/>
            <person name="Han K."/>
            <person name="Konkel M.K."/>
            <person name="Lee J."/>
            <person name="Smit A.F.A."/>
            <person name="Ullmer B."/>
            <person name="Wang H."/>
            <person name="Xing J."/>
            <person name="Burhans R."/>
            <person name="Cheng Z."/>
            <person name="Karro J.E."/>
            <person name="Ma J."/>
            <person name="Raney B."/>
            <person name="She X."/>
            <person name="Cox M.J."/>
            <person name="Demuth J.P."/>
            <person name="Dumas L.J."/>
            <person name="Han S.-G."/>
            <person name="Hopkins J."/>
            <person name="Karimpour-Fard A."/>
            <person name="Kim Y.H."/>
            <person name="Pollack J.R."/>
            <person name="Vinar T."/>
            <person name="Addo-Quaye C."/>
            <person name="Degenhardt J."/>
            <person name="Denby A."/>
            <person name="Hubisz M.J."/>
            <person name="Indap A."/>
            <person name="Kosiol C."/>
            <person name="Lahn B.T."/>
            <person name="Lawson H.A."/>
            <person name="Marklein A."/>
            <person name="Nielsen R."/>
            <person name="Vallender E.J."/>
            <person name="Clark A.G."/>
            <person name="Ferguson B."/>
            <person name="Hernandez R.D."/>
            <person name="Hirani K."/>
            <person name="Kehrer-Sawatzki H."/>
            <person name="Kolb J."/>
            <person name="Patil S."/>
            <person name="Pu L.-L."/>
            <person name="Ren Y."/>
            <person name="Smith D.G."/>
            <person name="Wheeler D.A."/>
            <person name="Schenck I."/>
            <person name="Ball E.V."/>
            <person name="Chen R."/>
            <person name="Cooper D.N."/>
            <person name="Giardine B."/>
            <person name="Hsu F."/>
            <person name="Kent W.J."/>
            <person name="Lesk A."/>
            <person name="Nelson D.L."/>
            <person name="O'brien W.E."/>
            <person name="Pruefer K."/>
            <person name="Stenson P.D."/>
            <person name="Wallace J.C."/>
            <person name="Ke H."/>
            <person name="Liu X.-M."/>
            <person name="Wang P."/>
            <person name="Xiang A.P."/>
            <person name="Yang F."/>
            <person name="Barber G.P."/>
            <person name="Haussler D."/>
            <person name="Karolchik D."/>
            <person name="Kern A.D."/>
            <person name="Kuhn R.M."/>
            <person name="Smith K.E."/>
            <person name="Zwieg A.S."/>
        </authorList>
    </citation>
    <scope>NUCLEOTIDE SEQUENCE [LARGE SCALE GENOMIC DNA]</scope>
    <source>
        <strain evidence="3">17573</strain>
    </source>
</reference>
<dbReference type="GeneTree" id="ENSGT00390000000571"/>
<keyword evidence="3" id="KW-1185">Reference proteome</keyword>
<dbReference type="Bgee" id="ENSMMUG00000000263">
    <property type="expression patterns" value="Expressed in adult mammalian kidney and 20 other cell types or tissues"/>
</dbReference>
<dbReference type="Proteomes" id="UP000006718">
    <property type="component" value="Chromosome 10"/>
</dbReference>
<dbReference type="AlphaFoldDB" id="A0A5F8AH98"/>
<reference evidence="2" key="2">
    <citation type="submission" date="2019-01" db="EMBL/GenBank/DDBJ databases">
        <authorList>
            <person name="Graves T."/>
            <person name="Eichler E.E."/>
            <person name="Wilson R.K."/>
        </authorList>
    </citation>
    <scope>NUCLEOTIDE SEQUENCE [LARGE SCALE GENOMIC DNA]</scope>
    <source>
        <strain evidence="2">17573</strain>
    </source>
</reference>
<reference evidence="2" key="4">
    <citation type="submission" date="2025-09" db="UniProtKB">
        <authorList>
            <consortium name="Ensembl"/>
        </authorList>
    </citation>
    <scope>IDENTIFICATION</scope>
    <source>
        <strain evidence="2">17573</strain>
    </source>
</reference>
<proteinExistence type="predicted"/>